<comment type="similarity">
    <text evidence="3">Belongs to the acetyltransferase family. ARD1 subfamily.</text>
</comment>
<dbReference type="SUPFAM" id="SSF55729">
    <property type="entry name" value="Acyl-CoA N-acyltransferases (Nat)"/>
    <property type="match status" value="1"/>
</dbReference>
<evidence type="ECO:0000313" key="7">
    <source>
        <dbReference type="Proteomes" id="UP000053958"/>
    </source>
</evidence>
<feature type="region of interest" description="Disordered" evidence="4">
    <location>
        <begin position="198"/>
        <end position="247"/>
    </location>
</feature>
<dbReference type="GO" id="GO:0031415">
    <property type="term" value="C:NatA complex"/>
    <property type="evidence" value="ECO:0007669"/>
    <property type="project" value="InterPro"/>
</dbReference>
<feature type="domain" description="N-acetyltransferase" evidence="5">
    <location>
        <begin position="23"/>
        <end position="189"/>
    </location>
</feature>
<feature type="compositionally biased region" description="Basic and acidic residues" evidence="4">
    <location>
        <begin position="237"/>
        <end position="247"/>
    </location>
</feature>
<proteinExistence type="inferred from homology"/>
<dbReference type="PANTHER" id="PTHR23091:SF4">
    <property type="entry name" value="N-TERMINAL AMINO-ACID N(ALPHA)-ACETYLTRANSFERASE NATA"/>
    <property type="match status" value="1"/>
</dbReference>
<dbReference type="InterPro" id="IPR000182">
    <property type="entry name" value="GNAT_dom"/>
</dbReference>
<dbReference type="EMBL" id="LASV01000388">
    <property type="protein sequence ID" value="KKA19052.1"/>
    <property type="molecule type" value="Genomic_DNA"/>
</dbReference>
<evidence type="ECO:0000259" key="5">
    <source>
        <dbReference type="PROSITE" id="PS51186"/>
    </source>
</evidence>
<feature type="compositionally biased region" description="Acidic residues" evidence="4">
    <location>
        <begin position="221"/>
        <end position="236"/>
    </location>
</feature>
<dbReference type="GO" id="GO:1990189">
    <property type="term" value="F:protein N-terminal-serine acetyltransferase activity"/>
    <property type="evidence" value="ECO:0007669"/>
    <property type="project" value="TreeGrafter"/>
</dbReference>
<dbReference type="AlphaFoldDB" id="A0A0F4YL80"/>
<keyword evidence="1 6" id="KW-0808">Transferase</keyword>
<evidence type="ECO:0000256" key="2">
    <source>
        <dbReference type="ARBA" id="ARBA00023315"/>
    </source>
</evidence>
<dbReference type="Proteomes" id="UP000053958">
    <property type="component" value="Unassembled WGS sequence"/>
</dbReference>
<evidence type="ECO:0000313" key="6">
    <source>
        <dbReference type="EMBL" id="KKA19052.1"/>
    </source>
</evidence>
<dbReference type="GeneID" id="25319279"/>
<dbReference type="InterPro" id="IPR045047">
    <property type="entry name" value="Ard1-like"/>
</dbReference>
<gene>
    <name evidence="6" type="ORF">T310_7002</name>
</gene>
<dbReference type="RefSeq" id="XP_013325664.1">
    <property type="nucleotide sequence ID" value="XM_013470210.1"/>
</dbReference>
<dbReference type="Gene3D" id="3.40.630.30">
    <property type="match status" value="1"/>
</dbReference>
<reference evidence="6 7" key="1">
    <citation type="submission" date="2015-04" db="EMBL/GenBank/DDBJ databases">
        <authorList>
            <person name="Heijne W.H."/>
            <person name="Fedorova N.D."/>
            <person name="Nierman W.C."/>
            <person name="Vollebregt A.W."/>
            <person name="Zhao Z."/>
            <person name="Wu L."/>
            <person name="Kumar M."/>
            <person name="Stam H."/>
            <person name="van den Berg M.A."/>
            <person name="Pel H.J."/>
        </authorList>
    </citation>
    <scope>NUCLEOTIDE SEQUENCE [LARGE SCALE GENOMIC DNA]</scope>
    <source>
        <strain evidence="6 7">CBS 393.64</strain>
    </source>
</reference>
<dbReference type="PANTHER" id="PTHR23091">
    <property type="entry name" value="N-TERMINAL ACETYLTRANSFERASE"/>
    <property type="match status" value="1"/>
</dbReference>
<keyword evidence="2" id="KW-0012">Acyltransferase</keyword>
<sequence length="273" mass="31044">MVDILPLSSFPSYINLLPSIQTCNITNLPENYFLKYYLYHALTWPQLSFVAVVRPKNGYAQNKKKLGGRPGAGAGAYGYGPGEEYPKVVGYVLAKMEEEPADGIAHGHITSLSVMRTHRRLGIAERLMRMSQRAMAESHRANYVSLHVRVSNTAALRLYRDTLGFEVEKVESKYYADGEDAYAMRRDLKSMWLDWSEEDAKDRQQQQQQEKEKEKEKEKEDKDDDGEHPDEGDEVGELGKKEKDGEVEKMIRVKVGRGLGVGDLVERNEAVNR</sequence>
<dbReference type="Pfam" id="PF00583">
    <property type="entry name" value="Acetyltransf_1"/>
    <property type="match status" value="1"/>
</dbReference>
<dbReference type="PROSITE" id="PS51186">
    <property type="entry name" value="GNAT"/>
    <property type="match status" value="1"/>
</dbReference>
<accession>A0A0F4YL80</accession>
<evidence type="ECO:0000256" key="3">
    <source>
        <dbReference type="ARBA" id="ARBA00025786"/>
    </source>
</evidence>
<evidence type="ECO:0000256" key="1">
    <source>
        <dbReference type="ARBA" id="ARBA00022679"/>
    </source>
</evidence>
<keyword evidence="7" id="KW-1185">Reference proteome</keyword>
<dbReference type="GO" id="GO:1990190">
    <property type="term" value="F:protein-N-terminal-glutamate acetyltransferase activity"/>
    <property type="evidence" value="ECO:0007669"/>
    <property type="project" value="TreeGrafter"/>
</dbReference>
<dbReference type="InterPro" id="IPR016181">
    <property type="entry name" value="Acyl_CoA_acyltransferase"/>
</dbReference>
<protein>
    <submittedName>
        <fullName evidence="6">N-acetyltransferase complex ARD1 subunit</fullName>
    </submittedName>
</protein>
<evidence type="ECO:0000256" key="4">
    <source>
        <dbReference type="SAM" id="MobiDB-lite"/>
    </source>
</evidence>
<name>A0A0F4YL80_RASE3</name>
<organism evidence="6 7">
    <name type="scientific">Rasamsonia emersonii (strain ATCC 16479 / CBS 393.64 / IMI 116815)</name>
    <dbReference type="NCBI Taxonomy" id="1408163"/>
    <lineage>
        <taxon>Eukaryota</taxon>
        <taxon>Fungi</taxon>
        <taxon>Dikarya</taxon>
        <taxon>Ascomycota</taxon>
        <taxon>Pezizomycotina</taxon>
        <taxon>Eurotiomycetes</taxon>
        <taxon>Eurotiomycetidae</taxon>
        <taxon>Eurotiales</taxon>
        <taxon>Trichocomaceae</taxon>
        <taxon>Rasamsonia</taxon>
    </lineage>
</organism>
<feature type="compositionally biased region" description="Basic and acidic residues" evidence="4">
    <location>
        <begin position="198"/>
        <end position="220"/>
    </location>
</feature>
<comment type="caution">
    <text evidence="6">The sequence shown here is derived from an EMBL/GenBank/DDBJ whole genome shotgun (WGS) entry which is preliminary data.</text>
</comment>
<dbReference type="OrthoDB" id="25586at2759"/>
<dbReference type="STRING" id="1408163.A0A0F4YL80"/>
<dbReference type="CDD" id="cd04301">
    <property type="entry name" value="NAT_SF"/>
    <property type="match status" value="1"/>
</dbReference>